<dbReference type="InterPro" id="IPR052700">
    <property type="entry name" value="Carb_kinase_PfkB-like"/>
</dbReference>
<protein>
    <submittedName>
        <fullName evidence="5">Sugar kinase</fullName>
    </submittedName>
</protein>
<gene>
    <name evidence="5" type="ORF">ABOZ73_16720</name>
</gene>
<dbReference type="Gene3D" id="3.40.1190.20">
    <property type="match status" value="1"/>
</dbReference>
<dbReference type="RefSeq" id="WP_369059248.1">
    <property type="nucleotide sequence ID" value="NZ_CP158375.1"/>
</dbReference>
<dbReference type="GO" id="GO:0016301">
    <property type="term" value="F:kinase activity"/>
    <property type="evidence" value="ECO:0007669"/>
    <property type="project" value="UniProtKB-KW"/>
</dbReference>
<evidence type="ECO:0000256" key="3">
    <source>
        <dbReference type="ARBA" id="ARBA00022777"/>
    </source>
</evidence>
<keyword evidence="2" id="KW-0808">Transferase</keyword>
<reference evidence="5" key="1">
    <citation type="submission" date="2024-06" db="EMBL/GenBank/DDBJ databases">
        <title>Caulobacter inopinatus, sp. nov.</title>
        <authorList>
            <person name="Donachie S.P."/>
        </authorList>
    </citation>
    <scope>NUCLEOTIDE SEQUENCE</scope>
    <source>
        <strain evidence="5">73W</strain>
    </source>
</reference>
<dbReference type="PANTHER" id="PTHR43320">
    <property type="entry name" value="SUGAR KINASE"/>
    <property type="match status" value="1"/>
</dbReference>
<feature type="domain" description="Carbohydrate kinase PfkB" evidence="4">
    <location>
        <begin position="1"/>
        <end position="310"/>
    </location>
</feature>
<dbReference type="InterPro" id="IPR011611">
    <property type="entry name" value="PfkB_dom"/>
</dbReference>
<dbReference type="CDD" id="cd01166">
    <property type="entry name" value="KdgK"/>
    <property type="match status" value="1"/>
</dbReference>
<dbReference type="SUPFAM" id="SSF53613">
    <property type="entry name" value="Ribokinase-like"/>
    <property type="match status" value="1"/>
</dbReference>
<dbReference type="EMBL" id="CP158375">
    <property type="protein sequence ID" value="XDO96396.1"/>
    <property type="molecule type" value="Genomic_DNA"/>
</dbReference>
<dbReference type="AlphaFoldDB" id="A0AB39KSY7"/>
<accession>A0AB39KSY7</accession>
<evidence type="ECO:0000259" key="4">
    <source>
        <dbReference type="Pfam" id="PF00294"/>
    </source>
</evidence>
<keyword evidence="3 5" id="KW-0418">Kinase</keyword>
<proteinExistence type="inferred from homology"/>
<organism evidence="5">
    <name type="scientific">Caulobacter sp. 73W</name>
    <dbReference type="NCBI Taxonomy" id="3161137"/>
    <lineage>
        <taxon>Bacteria</taxon>
        <taxon>Pseudomonadati</taxon>
        <taxon>Pseudomonadota</taxon>
        <taxon>Alphaproteobacteria</taxon>
        <taxon>Caulobacterales</taxon>
        <taxon>Caulobacteraceae</taxon>
        <taxon>Caulobacter</taxon>
    </lineage>
</organism>
<evidence type="ECO:0000256" key="2">
    <source>
        <dbReference type="ARBA" id="ARBA00022679"/>
    </source>
</evidence>
<evidence type="ECO:0000313" key="5">
    <source>
        <dbReference type="EMBL" id="XDO96396.1"/>
    </source>
</evidence>
<evidence type="ECO:0000256" key="1">
    <source>
        <dbReference type="ARBA" id="ARBA00010688"/>
    </source>
</evidence>
<comment type="similarity">
    <text evidence="1">Belongs to the carbohydrate kinase PfkB family.</text>
</comment>
<dbReference type="InterPro" id="IPR029056">
    <property type="entry name" value="Ribokinase-like"/>
</dbReference>
<name>A0AB39KSY7_9CAUL</name>
<dbReference type="PANTHER" id="PTHR43320:SF2">
    <property type="entry name" value="2-DEHYDRO-3-DEOXYGLUCONOKINASE_2-DEHYDRO-3-DEOXYGALACTONOKINASE"/>
    <property type="match status" value="1"/>
</dbReference>
<dbReference type="Pfam" id="PF00294">
    <property type="entry name" value="PfkB"/>
    <property type="match status" value="1"/>
</dbReference>
<sequence>MSRVVCFGEVLLRLSAPTNELLLQSARLNVCVGGAEANVAVSLAKFGHDAATVSILPDNPLGRAARDELRRHGVDTRSLRFVEGRMGLYFLSPGAVVRPSEVTYDRAGSAFALASEDAIDWEKELDGAEWFHVSGVTPAVGPSAANAVVKAVQTARKLGVPVSFDGNYRAKMWAAWNGDGPAVLRQILDCADLAFVNDRDIALILGESFLDESAQVRRRKAAERAFEVFPNLKRMTSTVRLTPSADHHELSAVMISRDGGEHITRAFPLAGVVDRIGGGDAFAAGVLHGLLTGLNDADAVEFGLAAGALKHAVFGDFNLVSASDVQALLDGEGLDVKR</sequence>